<keyword evidence="9" id="KW-1185">Reference proteome</keyword>
<proteinExistence type="inferred from homology"/>
<accession>A0ABW0EBZ8</accession>
<evidence type="ECO:0000256" key="1">
    <source>
        <dbReference type="ARBA" id="ARBA00004651"/>
    </source>
</evidence>
<evidence type="ECO:0000313" key="8">
    <source>
        <dbReference type="EMBL" id="MFC5271892.1"/>
    </source>
</evidence>
<feature type="transmembrane region" description="Helical" evidence="7">
    <location>
        <begin position="30"/>
        <end position="51"/>
    </location>
</feature>
<dbReference type="InterPro" id="IPR002758">
    <property type="entry name" value="Cation_antiport_E"/>
</dbReference>
<dbReference type="Pfam" id="PF01899">
    <property type="entry name" value="MNHE"/>
    <property type="match status" value="1"/>
</dbReference>
<comment type="subcellular location">
    <subcellularLocation>
        <location evidence="1">Cell membrane</location>
        <topology evidence="1">Multi-pass membrane protein</topology>
    </subcellularLocation>
</comment>
<evidence type="ECO:0000256" key="4">
    <source>
        <dbReference type="ARBA" id="ARBA00022692"/>
    </source>
</evidence>
<evidence type="ECO:0000313" key="9">
    <source>
        <dbReference type="Proteomes" id="UP001596161"/>
    </source>
</evidence>
<keyword evidence="6 7" id="KW-0472">Membrane</keyword>
<comment type="similarity">
    <text evidence="2">Belongs to the CPA3 antiporters (TC 2.A.63) subunit E family.</text>
</comment>
<dbReference type="EMBL" id="JBHSKT010000009">
    <property type="protein sequence ID" value="MFC5271892.1"/>
    <property type="molecule type" value="Genomic_DNA"/>
</dbReference>
<evidence type="ECO:0000256" key="2">
    <source>
        <dbReference type="ARBA" id="ARBA00006228"/>
    </source>
</evidence>
<evidence type="ECO:0000256" key="6">
    <source>
        <dbReference type="ARBA" id="ARBA00023136"/>
    </source>
</evidence>
<dbReference type="RefSeq" id="WP_378018249.1">
    <property type="nucleotide sequence ID" value="NZ_JBHSKT010000009.1"/>
</dbReference>
<keyword evidence="4 7" id="KW-0812">Transmembrane</keyword>
<protein>
    <submittedName>
        <fullName evidence="8">Na+/H+ antiporter subunit E</fullName>
    </submittedName>
</protein>
<sequence length="165" mass="19002">MKTFALHFLLAFVADFLIMKNDVLALPYNAFWAVVVFLALFAVLWASSFFYRRAYFRKLPKAITLALFFLKELIKANLKIAYDILTPRYILSPAIIALPLDIKTDGEITLLAILITLTPGTLSVDVREDRKVLYVHALYIKNNDLEQIKHVLKHGFERRLMELTA</sequence>
<dbReference type="PANTHER" id="PTHR34584:SF1">
    <property type="entry name" value="NA(+)_H(+) ANTIPORTER SUBUNIT E1"/>
    <property type="match status" value="1"/>
</dbReference>
<comment type="caution">
    <text evidence="8">The sequence shown here is derived from an EMBL/GenBank/DDBJ whole genome shotgun (WGS) entry which is preliminary data.</text>
</comment>
<evidence type="ECO:0000256" key="7">
    <source>
        <dbReference type="SAM" id="Phobius"/>
    </source>
</evidence>
<name>A0ABW0EBZ8_9BACT</name>
<evidence type="ECO:0000256" key="3">
    <source>
        <dbReference type="ARBA" id="ARBA00022475"/>
    </source>
</evidence>
<organism evidence="8 9">
    <name type="scientific">Adhaeribacter terreus</name>
    <dbReference type="NCBI Taxonomy" id="529703"/>
    <lineage>
        <taxon>Bacteria</taxon>
        <taxon>Pseudomonadati</taxon>
        <taxon>Bacteroidota</taxon>
        <taxon>Cytophagia</taxon>
        <taxon>Cytophagales</taxon>
        <taxon>Hymenobacteraceae</taxon>
        <taxon>Adhaeribacter</taxon>
    </lineage>
</organism>
<dbReference type="Proteomes" id="UP001596161">
    <property type="component" value="Unassembled WGS sequence"/>
</dbReference>
<reference evidence="9" key="1">
    <citation type="journal article" date="2019" name="Int. J. Syst. Evol. Microbiol.">
        <title>The Global Catalogue of Microorganisms (GCM) 10K type strain sequencing project: providing services to taxonomists for standard genome sequencing and annotation.</title>
        <authorList>
            <consortium name="The Broad Institute Genomics Platform"/>
            <consortium name="The Broad Institute Genome Sequencing Center for Infectious Disease"/>
            <person name="Wu L."/>
            <person name="Ma J."/>
        </authorList>
    </citation>
    <scope>NUCLEOTIDE SEQUENCE [LARGE SCALE GENOMIC DNA]</scope>
    <source>
        <strain evidence="9">KACC 12602</strain>
    </source>
</reference>
<keyword evidence="3" id="KW-1003">Cell membrane</keyword>
<gene>
    <name evidence="8" type="ORF">ACFPIB_14835</name>
</gene>
<dbReference type="PANTHER" id="PTHR34584">
    <property type="entry name" value="NA(+)/H(+) ANTIPORTER SUBUNIT E1"/>
    <property type="match status" value="1"/>
</dbReference>
<evidence type="ECO:0000256" key="5">
    <source>
        <dbReference type="ARBA" id="ARBA00022989"/>
    </source>
</evidence>
<keyword evidence="5 7" id="KW-1133">Transmembrane helix</keyword>